<proteinExistence type="inferred from homology"/>
<dbReference type="PANTHER" id="PTHR11963:SF20">
    <property type="entry name" value="PEPTIDASE B"/>
    <property type="match status" value="1"/>
</dbReference>
<gene>
    <name evidence="7" type="ORF">GT348_03200</name>
</gene>
<dbReference type="InterPro" id="IPR043472">
    <property type="entry name" value="Macro_dom-like"/>
</dbReference>
<dbReference type="AlphaFoldDB" id="A0A6P1NG13"/>
<dbReference type="GO" id="GO:0006508">
    <property type="term" value="P:proteolysis"/>
    <property type="evidence" value="ECO:0007669"/>
    <property type="project" value="UniProtKB-KW"/>
</dbReference>
<organism evidence="7 8">
    <name type="scientific">Aristophania vespae</name>
    <dbReference type="NCBI Taxonomy" id="2697033"/>
    <lineage>
        <taxon>Bacteria</taxon>
        <taxon>Pseudomonadati</taxon>
        <taxon>Pseudomonadota</taxon>
        <taxon>Alphaproteobacteria</taxon>
        <taxon>Acetobacterales</taxon>
        <taxon>Acetobacteraceae</taxon>
        <taxon>Aristophania</taxon>
    </lineage>
</organism>
<dbReference type="CDD" id="cd00433">
    <property type="entry name" value="Peptidase_M17"/>
    <property type="match status" value="1"/>
</dbReference>
<dbReference type="InterPro" id="IPR011356">
    <property type="entry name" value="Leucine_aapep/pepB"/>
</dbReference>
<dbReference type="KEGG" id="bomb:GT348_03200"/>
<dbReference type="Gene3D" id="3.40.220.10">
    <property type="entry name" value="Leucine Aminopeptidase, subunit E, domain 1"/>
    <property type="match status" value="1"/>
</dbReference>
<dbReference type="Proteomes" id="UP000463975">
    <property type="component" value="Chromosome"/>
</dbReference>
<keyword evidence="8" id="KW-1185">Reference proteome</keyword>
<dbReference type="RefSeq" id="WP_160618481.1">
    <property type="nucleotide sequence ID" value="NZ_CP047652.1"/>
</dbReference>
<dbReference type="GO" id="GO:0070006">
    <property type="term" value="F:metalloaminopeptidase activity"/>
    <property type="evidence" value="ECO:0007669"/>
    <property type="project" value="InterPro"/>
</dbReference>
<evidence type="ECO:0000256" key="5">
    <source>
        <dbReference type="ARBA" id="ARBA00023211"/>
    </source>
</evidence>
<dbReference type="InterPro" id="IPR000819">
    <property type="entry name" value="Peptidase_M17_C"/>
</dbReference>
<dbReference type="PRINTS" id="PR00481">
    <property type="entry name" value="LAMNOPPTDASE"/>
</dbReference>
<evidence type="ECO:0000259" key="6">
    <source>
        <dbReference type="PROSITE" id="PS00631"/>
    </source>
</evidence>
<evidence type="ECO:0000256" key="4">
    <source>
        <dbReference type="ARBA" id="ARBA00022801"/>
    </source>
</evidence>
<evidence type="ECO:0000313" key="8">
    <source>
        <dbReference type="Proteomes" id="UP000463975"/>
    </source>
</evidence>
<evidence type="ECO:0000313" key="7">
    <source>
        <dbReference type="EMBL" id="QHI95404.1"/>
    </source>
</evidence>
<name>A0A6P1NG13_9PROT</name>
<dbReference type="Pfam" id="PF00883">
    <property type="entry name" value="Peptidase_M17"/>
    <property type="match status" value="1"/>
</dbReference>
<sequence length="474" mass="52193">MIINRSIPLIEETNAKESRPLYFVKKGDNDRLRELSGDHWPYLKAQRAEIKQKEFFLLPSNEGISGAIFCYDNEKNPDAYGCLAQKLPEGAWFPHAQDETILEALFLGFCLEAYRFSLSHRSSHDAMDQKKPAGCQLIVPSFFARDKLKNLKSLVQTIWLGRDLINMPANLLGPQELAQKAAKELRKRGAEVDIIQGEALEKNYPCLAAVGAGSDRKAVVLSAKWKARDNAPLIALAGKGVCFDTGGYDLKPSASMLKMKKDMGGAALMLGLACALIDTHQDVAIELRIGCVENSVSGRAMRPGDVLKTRQGLTVEIGNTDAEGRLVLCDLITELGELKPDVIVDAATLTGAARVALGPDLPALFCNNEILANQIIIIGGEIFDPLWRLPLWPGYESWLKSKVADCNNISMRPMAGAITASLYLQKFVPNNQKWVHIDSYAWNDDDRPGHPQGGEMMAMRTLFSLFSGNFTVES</sequence>
<dbReference type="GO" id="GO:0030145">
    <property type="term" value="F:manganese ion binding"/>
    <property type="evidence" value="ECO:0007669"/>
    <property type="project" value="InterPro"/>
</dbReference>
<feature type="domain" description="Cytosol aminopeptidase" evidence="6">
    <location>
        <begin position="319"/>
        <end position="326"/>
    </location>
</feature>
<dbReference type="PANTHER" id="PTHR11963">
    <property type="entry name" value="LEUCINE AMINOPEPTIDASE-RELATED"/>
    <property type="match status" value="1"/>
</dbReference>
<keyword evidence="5" id="KW-0464">Manganese</keyword>
<dbReference type="SUPFAM" id="SSF53187">
    <property type="entry name" value="Zn-dependent exopeptidases"/>
    <property type="match status" value="1"/>
</dbReference>
<keyword evidence="2 7" id="KW-0031">Aminopeptidase</keyword>
<accession>A0A6P1NG13</accession>
<comment type="similarity">
    <text evidence="1">Belongs to the peptidase M17 family.</text>
</comment>
<keyword evidence="4" id="KW-0378">Hydrolase</keyword>
<dbReference type="GO" id="GO:0005737">
    <property type="term" value="C:cytoplasm"/>
    <property type="evidence" value="ECO:0007669"/>
    <property type="project" value="InterPro"/>
</dbReference>
<dbReference type="PROSITE" id="PS00631">
    <property type="entry name" value="CYTOSOL_AP"/>
    <property type="match status" value="1"/>
</dbReference>
<dbReference type="EMBL" id="CP047652">
    <property type="protein sequence ID" value="QHI95404.1"/>
    <property type="molecule type" value="Genomic_DNA"/>
</dbReference>
<protein>
    <submittedName>
        <fullName evidence="7">Leucyl aminopeptidase family protein</fullName>
    </submittedName>
</protein>
<dbReference type="Gene3D" id="3.40.630.10">
    <property type="entry name" value="Zn peptidases"/>
    <property type="match status" value="1"/>
</dbReference>
<reference evidence="7 8" key="1">
    <citation type="submission" date="2020-01" db="EMBL/GenBank/DDBJ databases">
        <title>Genome sequencing of strain KACC 21507.</title>
        <authorList>
            <person name="Heo J."/>
            <person name="Kim S.-J."/>
            <person name="Kim J.-S."/>
            <person name="Hong S.-B."/>
            <person name="Kwon S.-W."/>
        </authorList>
    </citation>
    <scope>NUCLEOTIDE SEQUENCE [LARGE SCALE GENOMIC DNA]</scope>
    <source>
        <strain evidence="7 8">KACC 21507</strain>
    </source>
</reference>
<keyword evidence="3" id="KW-0645">Protease</keyword>
<evidence type="ECO:0000256" key="3">
    <source>
        <dbReference type="ARBA" id="ARBA00022670"/>
    </source>
</evidence>
<evidence type="ECO:0000256" key="2">
    <source>
        <dbReference type="ARBA" id="ARBA00022438"/>
    </source>
</evidence>
<evidence type="ECO:0000256" key="1">
    <source>
        <dbReference type="ARBA" id="ARBA00009528"/>
    </source>
</evidence>